<evidence type="ECO:0000259" key="8">
    <source>
        <dbReference type="Pfam" id="PF02770"/>
    </source>
</evidence>
<organism evidence="10 11">
    <name type="scientific">Sinimarinibacterium flocculans</name>
    <dbReference type="NCBI Taxonomy" id="985250"/>
    <lineage>
        <taxon>Bacteria</taxon>
        <taxon>Pseudomonadati</taxon>
        <taxon>Pseudomonadota</taxon>
        <taxon>Gammaproteobacteria</taxon>
        <taxon>Nevskiales</taxon>
        <taxon>Nevskiaceae</taxon>
        <taxon>Sinimarinibacterium</taxon>
    </lineage>
</organism>
<evidence type="ECO:0000256" key="6">
    <source>
        <dbReference type="RuleBase" id="RU362125"/>
    </source>
</evidence>
<dbReference type="Gene3D" id="2.40.110.10">
    <property type="entry name" value="Butyryl-CoA Dehydrogenase, subunit A, domain 2"/>
    <property type="match status" value="1"/>
</dbReference>
<dbReference type="Gene3D" id="1.20.140.10">
    <property type="entry name" value="Butyryl-CoA Dehydrogenase, subunit A, domain 3"/>
    <property type="match status" value="1"/>
</dbReference>
<gene>
    <name evidence="10" type="ORF">C8D93_102279</name>
</gene>
<reference evidence="10 11" key="1">
    <citation type="submission" date="2018-04" db="EMBL/GenBank/DDBJ databases">
        <title>Genomic Encyclopedia of Type Strains, Phase IV (KMG-IV): sequencing the most valuable type-strain genomes for metagenomic binning, comparative biology and taxonomic classification.</title>
        <authorList>
            <person name="Goeker M."/>
        </authorList>
    </citation>
    <scope>NUCLEOTIDE SEQUENCE [LARGE SCALE GENOMIC DNA]</scope>
    <source>
        <strain evidence="10 11">DSM 104150</strain>
    </source>
</reference>
<evidence type="ECO:0000313" key="11">
    <source>
        <dbReference type="Proteomes" id="UP000248330"/>
    </source>
</evidence>
<dbReference type="FunFam" id="2.40.110.10:FF:000002">
    <property type="entry name" value="Acyl-CoA dehydrogenase fadE12"/>
    <property type="match status" value="1"/>
</dbReference>
<evidence type="ECO:0000256" key="2">
    <source>
        <dbReference type="ARBA" id="ARBA00009347"/>
    </source>
</evidence>
<sequence>MLVTHEHLELYRTTKKFVEDELNPHVDEWEAAGIWPAREVLKKMGDLGLLGVTKPVEFGGMGLDYSYEVMFAQALGNCTCGGIPMGIGVQTDMATPALARFGSAELKREYLAPAIAGDVCVSIAVSEAGAGSDVAGVKTFARKEGGDYVIDGSKMWITNGTQSDWACMLVNTSEGKPHLNKSLIIVPMDAKGIDRRTKLDKLGMRSSDTAMIFLDGVRVPQRNLVGQEGMGFMYQMMQFQEERLFGAATGIDGLFNLIQQTIDYTGQRQAFGQSILDNQYVHFRLAELRTEVEAVKALVYQTTQEYISGKHTPEHIAMLASMCKLKIGRVSREVTDALMQFWGGQGYMWENPVARAYRDTRLVSIGGGADEIMLGIICKAMGILPSKKKFEARRAAESKAAA</sequence>
<dbReference type="Pfam" id="PF02771">
    <property type="entry name" value="Acyl-CoA_dh_N"/>
    <property type="match status" value="1"/>
</dbReference>
<feature type="domain" description="Acyl-CoA dehydrogenase/oxidase N-terminal" evidence="9">
    <location>
        <begin position="4"/>
        <end position="118"/>
    </location>
</feature>
<dbReference type="InterPro" id="IPR046373">
    <property type="entry name" value="Acyl-CoA_Oxase/DH_mid-dom_sf"/>
</dbReference>
<dbReference type="InterPro" id="IPR006091">
    <property type="entry name" value="Acyl-CoA_Oxase/DH_mid-dom"/>
</dbReference>
<dbReference type="OrthoDB" id="9770681at2"/>
<evidence type="ECO:0000313" key="10">
    <source>
        <dbReference type="EMBL" id="PXV70427.1"/>
    </source>
</evidence>
<dbReference type="InterPro" id="IPR009075">
    <property type="entry name" value="AcylCo_DH/oxidase_C"/>
</dbReference>
<dbReference type="Proteomes" id="UP000248330">
    <property type="component" value="Unassembled WGS sequence"/>
</dbReference>
<dbReference type="Pfam" id="PF02770">
    <property type="entry name" value="Acyl-CoA_dh_M"/>
    <property type="match status" value="1"/>
</dbReference>
<evidence type="ECO:0000259" key="7">
    <source>
        <dbReference type="Pfam" id="PF00441"/>
    </source>
</evidence>
<protein>
    <submittedName>
        <fullName evidence="10">Citronellyl-CoA dehydrogenase</fullName>
    </submittedName>
</protein>
<dbReference type="InterPro" id="IPR006089">
    <property type="entry name" value="Acyl-CoA_DH_CS"/>
</dbReference>
<dbReference type="PROSITE" id="PS00072">
    <property type="entry name" value="ACYL_COA_DH_1"/>
    <property type="match status" value="1"/>
</dbReference>
<dbReference type="GO" id="GO:0005737">
    <property type="term" value="C:cytoplasm"/>
    <property type="evidence" value="ECO:0007669"/>
    <property type="project" value="TreeGrafter"/>
</dbReference>
<dbReference type="Pfam" id="PF00441">
    <property type="entry name" value="Acyl-CoA_dh_1"/>
    <property type="match status" value="1"/>
</dbReference>
<dbReference type="PIRSF" id="PIRSF016578">
    <property type="entry name" value="HsaA"/>
    <property type="match status" value="1"/>
</dbReference>
<dbReference type="SUPFAM" id="SSF56645">
    <property type="entry name" value="Acyl-CoA dehydrogenase NM domain-like"/>
    <property type="match status" value="1"/>
</dbReference>
<feature type="domain" description="Acyl-CoA oxidase/dehydrogenase middle" evidence="8">
    <location>
        <begin position="123"/>
        <end position="217"/>
    </location>
</feature>
<dbReference type="InterPro" id="IPR013786">
    <property type="entry name" value="AcylCoA_DH/ox_N"/>
</dbReference>
<evidence type="ECO:0000256" key="1">
    <source>
        <dbReference type="ARBA" id="ARBA00001974"/>
    </source>
</evidence>
<accession>A0A318ECZ2</accession>
<dbReference type="GO" id="GO:0003995">
    <property type="term" value="F:acyl-CoA dehydrogenase activity"/>
    <property type="evidence" value="ECO:0007669"/>
    <property type="project" value="InterPro"/>
</dbReference>
<keyword evidence="3 6" id="KW-0285">Flavoprotein</keyword>
<comment type="caution">
    <text evidence="10">The sequence shown here is derived from an EMBL/GenBank/DDBJ whole genome shotgun (WGS) entry which is preliminary data.</text>
</comment>
<comment type="cofactor">
    <cofactor evidence="1 6">
        <name>FAD</name>
        <dbReference type="ChEBI" id="CHEBI:57692"/>
    </cofactor>
</comment>
<evidence type="ECO:0000256" key="3">
    <source>
        <dbReference type="ARBA" id="ARBA00022630"/>
    </source>
</evidence>
<keyword evidence="4 6" id="KW-0274">FAD</keyword>
<dbReference type="PANTHER" id="PTHR48083:SF6">
    <property type="entry name" value="ACYL-COA DEHYDROGENASE 6"/>
    <property type="match status" value="1"/>
</dbReference>
<dbReference type="EMBL" id="QICN01000002">
    <property type="protein sequence ID" value="PXV70427.1"/>
    <property type="molecule type" value="Genomic_DNA"/>
</dbReference>
<dbReference type="InterPro" id="IPR009100">
    <property type="entry name" value="AcylCoA_DH/oxidase_NM_dom_sf"/>
</dbReference>
<dbReference type="InterPro" id="IPR037069">
    <property type="entry name" value="AcylCoA_DH/ox_N_sf"/>
</dbReference>
<dbReference type="SUPFAM" id="SSF47203">
    <property type="entry name" value="Acyl-CoA dehydrogenase C-terminal domain-like"/>
    <property type="match status" value="1"/>
</dbReference>
<dbReference type="Gene3D" id="1.10.540.10">
    <property type="entry name" value="Acyl-CoA dehydrogenase/oxidase, N-terminal domain"/>
    <property type="match status" value="1"/>
</dbReference>
<dbReference type="PROSITE" id="PS00073">
    <property type="entry name" value="ACYL_COA_DH_2"/>
    <property type="match status" value="1"/>
</dbReference>
<proteinExistence type="inferred from homology"/>
<evidence type="ECO:0000259" key="9">
    <source>
        <dbReference type="Pfam" id="PF02771"/>
    </source>
</evidence>
<name>A0A318ECZ2_9GAMM</name>
<evidence type="ECO:0000256" key="4">
    <source>
        <dbReference type="ARBA" id="ARBA00022827"/>
    </source>
</evidence>
<evidence type="ECO:0000256" key="5">
    <source>
        <dbReference type="ARBA" id="ARBA00023002"/>
    </source>
</evidence>
<dbReference type="RefSeq" id="WP_110264089.1">
    <property type="nucleotide sequence ID" value="NZ_CAKZQT010000038.1"/>
</dbReference>
<dbReference type="GO" id="GO:0033539">
    <property type="term" value="P:fatty acid beta-oxidation using acyl-CoA dehydrogenase"/>
    <property type="evidence" value="ECO:0007669"/>
    <property type="project" value="TreeGrafter"/>
</dbReference>
<dbReference type="PANTHER" id="PTHR48083">
    <property type="entry name" value="MEDIUM-CHAIN SPECIFIC ACYL-COA DEHYDROGENASE, MITOCHONDRIAL-RELATED"/>
    <property type="match status" value="1"/>
</dbReference>
<dbReference type="GO" id="GO:0050660">
    <property type="term" value="F:flavin adenine dinucleotide binding"/>
    <property type="evidence" value="ECO:0007669"/>
    <property type="project" value="InterPro"/>
</dbReference>
<dbReference type="AlphaFoldDB" id="A0A318ECZ2"/>
<keyword evidence="5 6" id="KW-0560">Oxidoreductase</keyword>
<keyword evidence="11" id="KW-1185">Reference proteome</keyword>
<feature type="domain" description="Acyl-CoA dehydrogenase/oxidase C-terminal" evidence="7">
    <location>
        <begin position="229"/>
        <end position="381"/>
    </location>
</feature>
<dbReference type="InterPro" id="IPR050741">
    <property type="entry name" value="Acyl-CoA_dehydrogenase"/>
</dbReference>
<dbReference type="InterPro" id="IPR036250">
    <property type="entry name" value="AcylCo_DH-like_C"/>
</dbReference>
<comment type="similarity">
    <text evidence="2 6">Belongs to the acyl-CoA dehydrogenase family.</text>
</comment>